<keyword evidence="3" id="KW-1185">Reference proteome</keyword>
<dbReference type="Proteomes" id="UP000182658">
    <property type="component" value="Unassembled WGS sequence"/>
</dbReference>
<proteinExistence type="predicted"/>
<name>A0A1J7I6E0_9PEZI</name>
<dbReference type="AlphaFoldDB" id="A0A1J7I6E0"/>
<reference evidence="2 3" key="1">
    <citation type="submission" date="2016-10" db="EMBL/GenBank/DDBJ databases">
        <title>Draft genome sequence of Coniochaeta ligniaria NRRL30616, a lignocellulolytic fungus for bioabatement of inhibitors in plant biomass hydrolysates.</title>
        <authorList>
            <consortium name="DOE Joint Genome Institute"/>
            <person name="Jimenez D.J."/>
            <person name="Hector R.E."/>
            <person name="Riley R."/>
            <person name="Sun H."/>
            <person name="Grigoriev I.V."/>
            <person name="Van Elsas J.D."/>
            <person name="Nichols N.N."/>
        </authorList>
    </citation>
    <scope>NUCLEOTIDE SEQUENCE [LARGE SCALE GENOMIC DNA]</scope>
    <source>
        <strain evidence="2 3">NRRL 30616</strain>
    </source>
</reference>
<evidence type="ECO:0000313" key="3">
    <source>
        <dbReference type="Proteomes" id="UP000182658"/>
    </source>
</evidence>
<sequence length="373" mass="40620">MAQPKLGVTLQRRNLAGNRRGRPPCWAAMRWATPKRNAQAQVCESSIKTMMNLKIQLDSEEQPRRVASQHPTGYKHRAVIIVLLSDVEMLLTTNRHPSSKSTPLLHTLIFHRASGIHAGNSDDSAQGHVSFMSLSPVGSSDADPKGDDPGLVIRSWEHDSGLGRLQTPLQAGLAIKTDDEGPAWVDCPNHSADQSLAKEILVPLGRVPCTKRLTGSVLQCLGSGQGLRDADLPAPSTSTVFSTMDNEATGAKRSVTVNVLTPRTGEIMSIRFTRTSPPVIFLGYQLCPALNLARRRKGNPSLGPMVELDPRPTKLETDKRKLSVRLAIRGMSFMVTTTTAGPGPWHKDHQAGMYPGSKAIKRFEDCQSSTKTM</sequence>
<protein>
    <submittedName>
        <fullName evidence="2">Uncharacterized protein</fullName>
    </submittedName>
</protein>
<accession>A0A1J7I6E0</accession>
<gene>
    <name evidence="2" type="ORF">CONLIGDRAFT_693757</name>
</gene>
<evidence type="ECO:0000313" key="2">
    <source>
        <dbReference type="EMBL" id="OIW23207.1"/>
    </source>
</evidence>
<dbReference type="InParanoid" id="A0A1J7I6E0"/>
<evidence type="ECO:0000256" key="1">
    <source>
        <dbReference type="SAM" id="MobiDB-lite"/>
    </source>
</evidence>
<feature type="region of interest" description="Disordered" evidence="1">
    <location>
        <begin position="119"/>
        <end position="146"/>
    </location>
</feature>
<organism evidence="2 3">
    <name type="scientific">Coniochaeta ligniaria NRRL 30616</name>
    <dbReference type="NCBI Taxonomy" id="1408157"/>
    <lineage>
        <taxon>Eukaryota</taxon>
        <taxon>Fungi</taxon>
        <taxon>Dikarya</taxon>
        <taxon>Ascomycota</taxon>
        <taxon>Pezizomycotina</taxon>
        <taxon>Sordariomycetes</taxon>
        <taxon>Sordariomycetidae</taxon>
        <taxon>Coniochaetales</taxon>
        <taxon>Coniochaetaceae</taxon>
        <taxon>Coniochaeta</taxon>
    </lineage>
</organism>
<dbReference type="EMBL" id="KV875107">
    <property type="protein sequence ID" value="OIW23207.1"/>
    <property type="molecule type" value="Genomic_DNA"/>
</dbReference>